<dbReference type="InterPro" id="IPR005225">
    <property type="entry name" value="Small_GTP-bd"/>
</dbReference>
<dbReference type="CDD" id="cd00154">
    <property type="entry name" value="Rab"/>
    <property type="match status" value="1"/>
</dbReference>
<dbReference type="OMA" id="NCDEHCK"/>
<dbReference type="EMBL" id="CDSF01000144">
    <property type="protein sequence ID" value="CEP03446.1"/>
    <property type="molecule type" value="Genomic_DNA"/>
</dbReference>
<dbReference type="PROSITE" id="PS51421">
    <property type="entry name" value="RAS"/>
    <property type="match status" value="1"/>
</dbReference>
<gene>
    <name evidence="2" type="ORF">PBRA_003206</name>
    <name evidence="3" type="ORF">PLBR_LOCUS2892</name>
</gene>
<dbReference type="Gene3D" id="3.40.50.300">
    <property type="entry name" value="P-loop containing nucleotide triphosphate hydrolases"/>
    <property type="match status" value="1"/>
</dbReference>
<dbReference type="EMBL" id="OVEO01000004">
    <property type="protein sequence ID" value="SPQ95677.1"/>
    <property type="molecule type" value="Genomic_DNA"/>
</dbReference>
<dbReference type="SMART" id="SM00173">
    <property type="entry name" value="RAS"/>
    <property type="match status" value="1"/>
</dbReference>
<dbReference type="GO" id="GO:0003924">
    <property type="term" value="F:GTPase activity"/>
    <property type="evidence" value="ECO:0007669"/>
    <property type="project" value="InterPro"/>
</dbReference>
<dbReference type="Proteomes" id="UP000039324">
    <property type="component" value="Unassembled WGS sequence"/>
</dbReference>
<organism evidence="2 4">
    <name type="scientific">Plasmodiophora brassicae</name>
    <name type="common">Clubroot disease agent</name>
    <dbReference type="NCBI Taxonomy" id="37360"/>
    <lineage>
        <taxon>Eukaryota</taxon>
        <taxon>Sar</taxon>
        <taxon>Rhizaria</taxon>
        <taxon>Endomyxa</taxon>
        <taxon>Phytomyxea</taxon>
        <taxon>Plasmodiophorida</taxon>
        <taxon>Plasmodiophoridae</taxon>
        <taxon>Plasmodiophora</taxon>
    </lineage>
</organism>
<name>A0A0G4J828_PLABS</name>
<dbReference type="FunFam" id="3.40.50.300:FF:000808">
    <property type="entry name" value="Small GTP-binding protein, putative"/>
    <property type="match status" value="1"/>
</dbReference>
<sequence length="201" mass="21763">MSSGADLKCVLLGQKNVGKTSIFNRYVYQEFAPTSMTIGAYFAVKSCRLPSGSSYSVAIWDTAGEERFDSLTNFYCRGAQAAVVVYDITSLTSFQRIERWIEKINNEAHNDCVIVFAGNKLDVVEETPTKRQVEFADAQALANRHAGEAFEVSAKTGAGVADVFDAVVRLSIRRTSLDQPSAHDDAVAVGAGSSSQPSRCC</sequence>
<dbReference type="OrthoDB" id="25896at2759"/>
<reference evidence="3 5" key="2">
    <citation type="submission" date="2018-03" db="EMBL/GenBank/DDBJ databases">
        <authorList>
            <person name="Fogelqvist J."/>
        </authorList>
    </citation>
    <scope>NUCLEOTIDE SEQUENCE [LARGE SCALE GENOMIC DNA]</scope>
</reference>
<protein>
    <submittedName>
        <fullName evidence="2">Uncharacterized protein</fullName>
    </submittedName>
</protein>
<dbReference type="STRING" id="37360.A0A0G4J828"/>
<reference evidence="2 4" key="1">
    <citation type="submission" date="2015-02" db="EMBL/GenBank/DDBJ databases">
        <authorList>
            <person name="Chooi Y.-H."/>
        </authorList>
    </citation>
    <scope>NUCLEOTIDE SEQUENCE [LARGE SCALE GENOMIC DNA]</scope>
    <source>
        <strain evidence="2">E3</strain>
    </source>
</reference>
<dbReference type="SMART" id="SM00175">
    <property type="entry name" value="RAB"/>
    <property type="match status" value="1"/>
</dbReference>
<keyword evidence="1" id="KW-0547">Nucleotide-binding</keyword>
<dbReference type="NCBIfam" id="TIGR00231">
    <property type="entry name" value="small_GTP"/>
    <property type="match status" value="1"/>
</dbReference>
<geneLocation type="mitochondrion" evidence="3"/>
<dbReference type="Pfam" id="PF00071">
    <property type="entry name" value="Ras"/>
    <property type="match status" value="1"/>
</dbReference>
<evidence type="ECO:0000313" key="5">
    <source>
        <dbReference type="Proteomes" id="UP000290189"/>
    </source>
</evidence>
<evidence type="ECO:0000313" key="4">
    <source>
        <dbReference type="Proteomes" id="UP000039324"/>
    </source>
</evidence>
<evidence type="ECO:0000313" key="2">
    <source>
        <dbReference type="EMBL" id="CEP03446.1"/>
    </source>
</evidence>
<dbReference type="SUPFAM" id="SSF52540">
    <property type="entry name" value="P-loop containing nucleoside triphosphate hydrolases"/>
    <property type="match status" value="1"/>
</dbReference>
<dbReference type="GO" id="GO:0005525">
    <property type="term" value="F:GTP binding"/>
    <property type="evidence" value="ECO:0007669"/>
    <property type="project" value="InterPro"/>
</dbReference>
<dbReference type="Proteomes" id="UP000290189">
    <property type="component" value="Unassembled WGS sequence"/>
</dbReference>
<keyword evidence="4" id="KW-1185">Reference proteome</keyword>
<dbReference type="PANTHER" id="PTHR47978">
    <property type="match status" value="1"/>
</dbReference>
<keyword evidence="3" id="KW-0496">Mitochondrion</keyword>
<dbReference type="AlphaFoldDB" id="A0A0G4J828"/>
<proteinExistence type="predicted"/>
<evidence type="ECO:0000256" key="1">
    <source>
        <dbReference type="ARBA" id="ARBA00022741"/>
    </source>
</evidence>
<accession>A0A0G4J828</accession>
<dbReference type="InterPro" id="IPR027417">
    <property type="entry name" value="P-loop_NTPase"/>
</dbReference>
<dbReference type="PROSITE" id="PS51419">
    <property type="entry name" value="RAB"/>
    <property type="match status" value="1"/>
</dbReference>
<dbReference type="InterPro" id="IPR001806">
    <property type="entry name" value="Small_GTPase"/>
</dbReference>
<evidence type="ECO:0000313" key="3">
    <source>
        <dbReference type="EMBL" id="SPQ95677.1"/>
    </source>
</evidence>
<dbReference type="SMART" id="SM00174">
    <property type="entry name" value="RHO"/>
    <property type="match status" value="1"/>
</dbReference>
<dbReference type="PRINTS" id="PR00449">
    <property type="entry name" value="RASTRNSFRMNG"/>
</dbReference>